<keyword evidence="3" id="KW-1185">Reference proteome</keyword>
<organism evidence="2 3">
    <name type="scientific">Thermomonas carbonis</name>
    <dbReference type="NCBI Taxonomy" id="1463158"/>
    <lineage>
        <taxon>Bacteria</taxon>
        <taxon>Pseudomonadati</taxon>
        <taxon>Pseudomonadota</taxon>
        <taxon>Gammaproteobacteria</taxon>
        <taxon>Lysobacterales</taxon>
        <taxon>Lysobacteraceae</taxon>
        <taxon>Thermomonas</taxon>
    </lineage>
</organism>
<dbReference type="InterPro" id="IPR050834">
    <property type="entry name" value="Glycosyltransf_2"/>
</dbReference>
<dbReference type="Gene3D" id="3.90.550.10">
    <property type="entry name" value="Spore Coat Polysaccharide Biosynthesis Protein SpsA, Chain A"/>
    <property type="match status" value="1"/>
</dbReference>
<dbReference type="PANTHER" id="PTHR43685:SF2">
    <property type="entry name" value="GLYCOSYLTRANSFERASE 2-LIKE DOMAIN-CONTAINING PROTEIN"/>
    <property type="match status" value="1"/>
</dbReference>
<dbReference type="PANTHER" id="PTHR43685">
    <property type="entry name" value="GLYCOSYLTRANSFERASE"/>
    <property type="match status" value="1"/>
</dbReference>
<gene>
    <name evidence="2" type="ORF">H9L16_11340</name>
</gene>
<dbReference type="RefSeq" id="WP_187551788.1">
    <property type="nucleotide sequence ID" value="NZ_CP060719.1"/>
</dbReference>
<dbReference type="Proteomes" id="UP000515804">
    <property type="component" value="Chromosome"/>
</dbReference>
<evidence type="ECO:0000313" key="2">
    <source>
        <dbReference type="EMBL" id="QNN69265.1"/>
    </source>
</evidence>
<sequence length="304" mass="34263">MLRDAVASVLAQTYPRVEVIIVDDGSEDETPKVAGELATLHPGVVRWFRQDNAGPGAARNLGLRHARGEFIQYLDSDDLLEPGKFESQVAALQQHPDVGLAYGITRRVDVATGESRVWARTGEQIEHIFPSFLMKRDWDTNAPLWRRTTCEAIGPWLELRCLEDWEHDLRAGMLGIRAVHVPKPGAIVRDHDAMRASGMTTGFTVEIVRDMARAHAAVWSRMRALDLRDWSYLEEFSRKVFWIARMCGERGLITEADEALEIASEMMTGHSAAKRLRMFRVLVRILGWRRAVALGERAMHGLAA</sequence>
<dbReference type="EMBL" id="CP060719">
    <property type="protein sequence ID" value="QNN69265.1"/>
    <property type="molecule type" value="Genomic_DNA"/>
</dbReference>
<evidence type="ECO:0000259" key="1">
    <source>
        <dbReference type="Pfam" id="PF00535"/>
    </source>
</evidence>
<name>A0A7G9SN40_9GAMM</name>
<dbReference type="AlphaFoldDB" id="A0A7G9SN40"/>
<reference evidence="2 3" key="1">
    <citation type="submission" date="2020-08" db="EMBL/GenBank/DDBJ databases">
        <title>Genome sequence of Thermomonas carbonis KCTC 42013T.</title>
        <authorList>
            <person name="Hyun D.-W."/>
            <person name="Bae J.-W."/>
        </authorList>
    </citation>
    <scope>NUCLEOTIDE SEQUENCE [LARGE SCALE GENOMIC DNA]</scope>
    <source>
        <strain evidence="2 3">KCTC 42013</strain>
    </source>
</reference>
<dbReference type="KEGG" id="tcn:H9L16_11340"/>
<dbReference type="SUPFAM" id="SSF53448">
    <property type="entry name" value="Nucleotide-diphospho-sugar transferases"/>
    <property type="match status" value="1"/>
</dbReference>
<accession>A0A7G9SN40</accession>
<dbReference type="InterPro" id="IPR001173">
    <property type="entry name" value="Glyco_trans_2-like"/>
</dbReference>
<feature type="domain" description="Glycosyltransferase 2-like" evidence="1">
    <location>
        <begin position="2"/>
        <end position="134"/>
    </location>
</feature>
<proteinExistence type="predicted"/>
<dbReference type="InterPro" id="IPR029044">
    <property type="entry name" value="Nucleotide-diphossugar_trans"/>
</dbReference>
<protein>
    <submittedName>
        <fullName evidence="2">Glycosyltransferase family 2 protein</fullName>
    </submittedName>
</protein>
<keyword evidence="2" id="KW-0808">Transferase</keyword>
<dbReference type="CDD" id="cd00761">
    <property type="entry name" value="Glyco_tranf_GTA_type"/>
    <property type="match status" value="1"/>
</dbReference>
<dbReference type="GO" id="GO:0016740">
    <property type="term" value="F:transferase activity"/>
    <property type="evidence" value="ECO:0007669"/>
    <property type="project" value="UniProtKB-KW"/>
</dbReference>
<evidence type="ECO:0000313" key="3">
    <source>
        <dbReference type="Proteomes" id="UP000515804"/>
    </source>
</evidence>
<dbReference type="Pfam" id="PF00535">
    <property type="entry name" value="Glycos_transf_2"/>
    <property type="match status" value="1"/>
</dbReference>